<feature type="domain" description="HTH marR-type" evidence="4">
    <location>
        <begin position="21"/>
        <end position="81"/>
    </location>
</feature>
<evidence type="ECO:0000256" key="3">
    <source>
        <dbReference type="ARBA" id="ARBA00023163"/>
    </source>
</evidence>
<dbReference type="InterPro" id="IPR036388">
    <property type="entry name" value="WH-like_DNA-bd_sf"/>
</dbReference>
<keyword evidence="1" id="KW-0805">Transcription regulation</keyword>
<dbReference type="Gene3D" id="1.10.10.10">
    <property type="entry name" value="Winged helix-like DNA-binding domain superfamily/Winged helix DNA-binding domain"/>
    <property type="match status" value="1"/>
</dbReference>
<sequence length="161" mass="17691">MPTSPDLQLAAERLGLVLTSHGMQRMTARVLATLLFTEQTSVTMSDLAESLEASAGAISGALKMLTSVGLAERVPAPASRRDHFRLRDNAWAILFTNQNETISAMQAAAEAGIEATDSRSPAHQRLTQMRDFYAFLMAEIPTLLERWNQLSNNQTSENARE</sequence>
<protein>
    <submittedName>
        <fullName evidence="5">MarR family transcriptional regulator</fullName>
    </submittedName>
</protein>
<dbReference type="Pfam" id="PF12802">
    <property type="entry name" value="MarR_2"/>
    <property type="match status" value="1"/>
</dbReference>
<comment type="caution">
    <text evidence="5">The sequence shown here is derived from an EMBL/GenBank/DDBJ whole genome shotgun (WGS) entry which is preliminary data.</text>
</comment>
<dbReference type="PATRIC" id="fig|59750.3.peg.127"/>
<name>A0A132PU41_9MYCO</name>
<dbReference type="InterPro" id="IPR036390">
    <property type="entry name" value="WH_DNA-bd_sf"/>
</dbReference>
<evidence type="ECO:0000256" key="2">
    <source>
        <dbReference type="ARBA" id="ARBA00023125"/>
    </source>
</evidence>
<dbReference type="Proteomes" id="UP000070612">
    <property type="component" value="Unassembled WGS sequence"/>
</dbReference>
<evidence type="ECO:0000313" key="5">
    <source>
        <dbReference type="EMBL" id="KWX25833.1"/>
    </source>
</evidence>
<gene>
    <name evidence="5" type="ORF">AFM11_00620</name>
</gene>
<keyword evidence="2" id="KW-0238">DNA-binding</keyword>
<dbReference type="GO" id="GO:0003677">
    <property type="term" value="F:DNA binding"/>
    <property type="evidence" value="ECO:0007669"/>
    <property type="project" value="UniProtKB-KW"/>
</dbReference>
<organism evidence="5 6">
    <name type="scientific">Mycolicibacterium wolinskyi</name>
    <dbReference type="NCBI Taxonomy" id="59750"/>
    <lineage>
        <taxon>Bacteria</taxon>
        <taxon>Bacillati</taxon>
        <taxon>Actinomycetota</taxon>
        <taxon>Actinomycetes</taxon>
        <taxon>Mycobacteriales</taxon>
        <taxon>Mycobacteriaceae</taxon>
        <taxon>Mycolicibacterium</taxon>
    </lineage>
</organism>
<evidence type="ECO:0000259" key="4">
    <source>
        <dbReference type="Pfam" id="PF12802"/>
    </source>
</evidence>
<dbReference type="SUPFAM" id="SSF46785">
    <property type="entry name" value="Winged helix' DNA-binding domain"/>
    <property type="match status" value="1"/>
</dbReference>
<keyword evidence="3" id="KW-0804">Transcription</keyword>
<evidence type="ECO:0000313" key="6">
    <source>
        <dbReference type="Proteomes" id="UP000070612"/>
    </source>
</evidence>
<dbReference type="GO" id="GO:0003700">
    <property type="term" value="F:DNA-binding transcription factor activity"/>
    <property type="evidence" value="ECO:0007669"/>
    <property type="project" value="InterPro"/>
</dbReference>
<dbReference type="STRING" id="59750.AWC31_33730"/>
<accession>A0A132PU41</accession>
<dbReference type="Gene3D" id="1.10.287.160">
    <property type="entry name" value="HR1 repeat"/>
    <property type="match status" value="1"/>
</dbReference>
<reference evidence="5 6" key="1">
    <citation type="submission" date="2015-07" db="EMBL/GenBank/DDBJ databases">
        <title>A draft genome sequence of Mycobacterium wolinskyi.</title>
        <authorList>
            <person name="de Man T.J."/>
            <person name="Perry K.A."/>
            <person name="Coulliette A.D."/>
            <person name="Jensen B."/>
            <person name="Toney N.C."/>
            <person name="Limbago B.M."/>
            <person name="Noble-Wang J."/>
        </authorList>
    </citation>
    <scope>NUCLEOTIDE SEQUENCE [LARGE SCALE GENOMIC DNA]</scope>
    <source>
        <strain evidence="5 6">CDC_01</strain>
    </source>
</reference>
<dbReference type="InterPro" id="IPR000835">
    <property type="entry name" value="HTH_MarR-typ"/>
</dbReference>
<dbReference type="PANTHER" id="PTHR38465">
    <property type="entry name" value="HTH-TYPE TRANSCRIPTIONAL REGULATOR MJ1563-RELATED"/>
    <property type="match status" value="1"/>
</dbReference>
<keyword evidence="6" id="KW-1185">Reference proteome</keyword>
<proteinExistence type="predicted"/>
<dbReference type="RefSeq" id="WP_067842335.1">
    <property type="nucleotide sequence ID" value="NZ_LGTW01000001.1"/>
</dbReference>
<evidence type="ECO:0000256" key="1">
    <source>
        <dbReference type="ARBA" id="ARBA00023015"/>
    </source>
</evidence>
<dbReference type="InterPro" id="IPR052362">
    <property type="entry name" value="HTH-GbsR_regulator"/>
</dbReference>
<dbReference type="PANTHER" id="PTHR38465:SF2">
    <property type="entry name" value="HTH-TYPE TRANSCRIPTIONAL REGULATOR MMPR5"/>
    <property type="match status" value="1"/>
</dbReference>
<dbReference type="AlphaFoldDB" id="A0A132PU41"/>
<dbReference type="EMBL" id="LGTW01000001">
    <property type="protein sequence ID" value="KWX25833.1"/>
    <property type="molecule type" value="Genomic_DNA"/>
</dbReference>